<feature type="region of interest" description="Disordered" evidence="1">
    <location>
        <begin position="108"/>
        <end position="140"/>
    </location>
</feature>
<evidence type="ECO:0000256" key="1">
    <source>
        <dbReference type="SAM" id="MobiDB-lite"/>
    </source>
</evidence>
<gene>
    <name evidence="2" type="ORF">Asi02nite_81430</name>
</gene>
<dbReference type="RefSeq" id="WP_203719450.1">
    <property type="nucleotide sequence ID" value="NZ_BONE01000179.1"/>
</dbReference>
<dbReference type="EMBL" id="BONE01000179">
    <property type="protein sequence ID" value="GIF78625.1"/>
    <property type="molecule type" value="Genomic_DNA"/>
</dbReference>
<protein>
    <recommendedName>
        <fullName evidence="4">DUF317 domain-containing protein</fullName>
    </recommendedName>
</protein>
<evidence type="ECO:0000313" key="2">
    <source>
        <dbReference type="EMBL" id="GIF78625.1"/>
    </source>
</evidence>
<evidence type="ECO:0000313" key="3">
    <source>
        <dbReference type="Proteomes" id="UP000604117"/>
    </source>
</evidence>
<reference evidence="2 3" key="1">
    <citation type="submission" date="2021-01" db="EMBL/GenBank/DDBJ databases">
        <title>Whole genome shotgun sequence of Asanoa siamensis NBRC 107932.</title>
        <authorList>
            <person name="Komaki H."/>
            <person name="Tamura T."/>
        </authorList>
    </citation>
    <scope>NUCLEOTIDE SEQUENCE [LARGE SCALE GENOMIC DNA]</scope>
    <source>
        <strain evidence="2 3">NBRC 107932</strain>
    </source>
</reference>
<accession>A0ABQ4D548</accession>
<feature type="compositionally biased region" description="Basic residues" evidence="1">
    <location>
        <begin position="131"/>
        <end position="140"/>
    </location>
</feature>
<keyword evidence="3" id="KW-1185">Reference proteome</keyword>
<sequence length="140" mass="16029">MTTLGCPDLTAAGWDIHPDQDGCWTITTLTTDRTTIRLTRAQVFDLTCGTVRDTWPAFIHWTPDHTWAALRPNDTGPILWSNRHQMDLVRALLIDHVHTALIRAADAETRRTTRHRKRSATPDHHVNPTTYHRRTPQPPT</sequence>
<dbReference type="Proteomes" id="UP000604117">
    <property type="component" value="Unassembled WGS sequence"/>
</dbReference>
<comment type="caution">
    <text evidence="2">The sequence shown here is derived from an EMBL/GenBank/DDBJ whole genome shotgun (WGS) entry which is preliminary data.</text>
</comment>
<proteinExistence type="predicted"/>
<name>A0ABQ4D548_9ACTN</name>
<evidence type="ECO:0008006" key="4">
    <source>
        <dbReference type="Google" id="ProtNLM"/>
    </source>
</evidence>
<organism evidence="2 3">
    <name type="scientific">Asanoa siamensis</name>
    <dbReference type="NCBI Taxonomy" id="926357"/>
    <lineage>
        <taxon>Bacteria</taxon>
        <taxon>Bacillati</taxon>
        <taxon>Actinomycetota</taxon>
        <taxon>Actinomycetes</taxon>
        <taxon>Micromonosporales</taxon>
        <taxon>Micromonosporaceae</taxon>
        <taxon>Asanoa</taxon>
    </lineage>
</organism>